<evidence type="ECO:0000256" key="3">
    <source>
        <dbReference type="ARBA" id="ARBA00022448"/>
    </source>
</evidence>
<comment type="subcellular location">
    <subcellularLocation>
        <location evidence="1">Periplasm</location>
    </subcellularLocation>
</comment>
<evidence type="ECO:0000313" key="5">
    <source>
        <dbReference type="EMBL" id="KGM33984.1"/>
    </source>
</evidence>
<dbReference type="GO" id="GO:0042597">
    <property type="term" value="C:periplasmic space"/>
    <property type="evidence" value="ECO:0007669"/>
    <property type="project" value="UniProtKB-SubCell"/>
</dbReference>
<evidence type="ECO:0000256" key="4">
    <source>
        <dbReference type="ARBA" id="ARBA00022729"/>
    </source>
</evidence>
<dbReference type="RefSeq" id="WP_034836694.1">
    <property type="nucleotide sequence ID" value="NZ_JANX01000131.1"/>
</dbReference>
<evidence type="ECO:0000313" key="6">
    <source>
        <dbReference type="Proteomes" id="UP000029995"/>
    </source>
</evidence>
<accession>A0A0A0D785</accession>
<keyword evidence="4" id="KW-0732">Signal</keyword>
<comment type="similarity">
    <text evidence="2">Belongs to the bacterial solute-binding protein 1 family.</text>
</comment>
<dbReference type="Proteomes" id="UP000029995">
    <property type="component" value="Unassembled WGS sequence"/>
</dbReference>
<sequence>MGWIGRRAGATLGAALLLGLPGIARAETTLNALFMAQAGYSESDIRGMTDAFQKAHPDIQVKLEFVPYEALHDKITLASGSGGGYDVVLFDVIWPAEFAANNVLADVTGRIDTKTRTGVQDGAWTTVDYKGKSYGMPWLMDSKLFFYNKAMLEKAGIAKPPASWPEVIKDAEILKQKGIVEYPIVWSWSQAEAIICDYAVLMQAFGGSFVDGNGKPTFQSGGGLDALKFMVDTLKDGTTNPHSTEYLEEDVRRVFSSGQAAFALNWTYMYDQANNNAKESQVTGQVGVMAPPGVEGKSTVSTVNGAMGLGIPSGSKNQDAAWTYISYLASPEVEAKYATSAPSIWKSYYEDPAVKNGPNASLLEAQAKSFAALFARPFVVDYQQFSTRLQQALQQALLDQASAEDALKSAASDLASGG</sequence>
<dbReference type="Gene3D" id="3.40.190.10">
    <property type="entry name" value="Periplasmic binding protein-like II"/>
    <property type="match status" value="2"/>
</dbReference>
<evidence type="ECO:0000256" key="2">
    <source>
        <dbReference type="ARBA" id="ARBA00008520"/>
    </source>
</evidence>
<dbReference type="EMBL" id="JANX01000131">
    <property type="protein sequence ID" value="KGM33984.1"/>
    <property type="molecule type" value="Genomic_DNA"/>
</dbReference>
<gene>
    <name evidence="5" type="ORF">P409_12815</name>
</gene>
<comment type="caution">
    <text evidence="5">The sequence shown here is derived from an EMBL/GenBank/DDBJ whole genome shotgun (WGS) entry which is preliminary data.</text>
</comment>
<evidence type="ECO:0000256" key="1">
    <source>
        <dbReference type="ARBA" id="ARBA00004418"/>
    </source>
</evidence>
<dbReference type="InterPro" id="IPR006059">
    <property type="entry name" value="SBP"/>
</dbReference>
<organism evidence="5 6">
    <name type="scientific">Inquilinus limosus MP06</name>
    <dbReference type="NCBI Taxonomy" id="1398085"/>
    <lineage>
        <taxon>Bacteria</taxon>
        <taxon>Pseudomonadati</taxon>
        <taxon>Pseudomonadota</taxon>
        <taxon>Alphaproteobacteria</taxon>
        <taxon>Rhodospirillales</taxon>
        <taxon>Rhodospirillaceae</taxon>
        <taxon>Inquilinus</taxon>
    </lineage>
</organism>
<proteinExistence type="inferred from homology"/>
<protein>
    <submittedName>
        <fullName evidence="5">ABC transporter substrate-binding protein</fullName>
    </submittedName>
</protein>
<dbReference type="OrthoDB" id="9808332at2"/>
<name>A0A0A0D785_9PROT</name>
<dbReference type="SUPFAM" id="SSF53850">
    <property type="entry name" value="Periplasmic binding protein-like II"/>
    <property type="match status" value="1"/>
</dbReference>
<reference evidence="5 6" key="1">
    <citation type="submission" date="2014-01" db="EMBL/GenBank/DDBJ databases">
        <title>Genome sequence determination for a cystic fibrosis isolate, Inquilinus limosus.</title>
        <authorList>
            <person name="Pino M."/>
            <person name="Di Conza J."/>
            <person name="Gutkind G."/>
        </authorList>
    </citation>
    <scope>NUCLEOTIDE SEQUENCE [LARGE SCALE GENOMIC DNA]</scope>
    <source>
        <strain evidence="5 6">MP06</strain>
    </source>
</reference>
<dbReference type="AlphaFoldDB" id="A0A0A0D785"/>
<dbReference type="PANTHER" id="PTHR43649:SF34">
    <property type="entry name" value="ABC TRANSPORTER PERIPLASMIC-BINDING PROTEIN YCJN-RELATED"/>
    <property type="match status" value="1"/>
</dbReference>
<keyword evidence="3" id="KW-0813">Transport</keyword>
<dbReference type="InterPro" id="IPR050490">
    <property type="entry name" value="Bact_solute-bd_prot1"/>
</dbReference>
<dbReference type="PANTHER" id="PTHR43649">
    <property type="entry name" value="ARABINOSE-BINDING PROTEIN-RELATED"/>
    <property type="match status" value="1"/>
</dbReference>
<dbReference type="Pfam" id="PF01547">
    <property type="entry name" value="SBP_bac_1"/>
    <property type="match status" value="1"/>
</dbReference>